<evidence type="ECO:0000259" key="8">
    <source>
        <dbReference type="PROSITE" id="PS51202"/>
    </source>
</evidence>
<dbReference type="PROSITE" id="PS51201">
    <property type="entry name" value="RCK_N"/>
    <property type="match status" value="1"/>
</dbReference>
<dbReference type="PATRIC" id="fig|1121318.3.peg.3070"/>
<dbReference type="InterPro" id="IPR006036">
    <property type="entry name" value="K_uptake_TrkA"/>
</dbReference>
<evidence type="ECO:0000256" key="6">
    <source>
        <dbReference type="ARBA" id="ARBA00023065"/>
    </source>
</evidence>
<dbReference type="GO" id="GO:0005886">
    <property type="term" value="C:plasma membrane"/>
    <property type="evidence" value="ECO:0007669"/>
    <property type="project" value="InterPro"/>
</dbReference>
<keyword evidence="10" id="KW-1185">Reference proteome</keyword>
<evidence type="ECO:0000256" key="2">
    <source>
        <dbReference type="ARBA" id="ARBA00022448"/>
    </source>
</evidence>
<dbReference type="InterPro" id="IPR036291">
    <property type="entry name" value="NAD(P)-bd_dom_sf"/>
</dbReference>
<organism evidence="9 10">
    <name type="scientific">Clostridium homopropionicum DSM 5847</name>
    <dbReference type="NCBI Taxonomy" id="1121318"/>
    <lineage>
        <taxon>Bacteria</taxon>
        <taxon>Bacillati</taxon>
        <taxon>Bacillota</taxon>
        <taxon>Clostridia</taxon>
        <taxon>Eubacteriales</taxon>
        <taxon>Clostridiaceae</taxon>
        <taxon>Clostridium</taxon>
    </lineage>
</organism>
<dbReference type="Gene3D" id="3.40.50.720">
    <property type="entry name" value="NAD(P)-binding Rossmann-like Domain"/>
    <property type="match status" value="1"/>
</dbReference>
<evidence type="ECO:0000313" key="9">
    <source>
        <dbReference type="EMBL" id="KOA18178.1"/>
    </source>
</evidence>
<dbReference type="Proteomes" id="UP000037043">
    <property type="component" value="Unassembled WGS sequence"/>
</dbReference>
<keyword evidence="3" id="KW-0633">Potassium transport</keyword>
<evidence type="ECO:0000256" key="3">
    <source>
        <dbReference type="ARBA" id="ARBA00022538"/>
    </source>
</evidence>
<dbReference type="PANTHER" id="PTHR43833:SF5">
    <property type="entry name" value="TRK SYSTEM POTASSIUM UPTAKE PROTEIN TRKA"/>
    <property type="match status" value="1"/>
</dbReference>
<dbReference type="PRINTS" id="PR00335">
    <property type="entry name" value="KUPTAKETRKA"/>
</dbReference>
<evidence type="ECO:0000256" key="1">
    <source>
        <dbReference type="ARBA" id="ARBA00017378"/>
    </source>
</evidence>
<evidence type="ECO:0000313" key="10">
    <source>
        <dbReference type="Proteomes" id="UP000037043"/>
    </source>
</evidence>
<evidence type="ECO:0000256" key="5">
    <source>
        <dbReference type="ARBA" id="ARBA00023027"/>
    </source>
</evidence>
<comment type="caution">
    <text evidence="9">The sequence shown here is derived from an EMBL/GenBank/DDBJ whole genome shotgun (WGS) entry which is preliminary data.</text>
</comment>
<dbReference type="AlphaFoldDB" id="A0A0L6Z5T6"/>
<dbReference type="InterPro" id="IPR003148">
    <property type="entry name" value="RCK_N"/>
</dbReference>
<dbReference type="SUPFAM" id="SSF116726">
    <property type="entry name" value="TrkA C-terminal domain-like"/>
    <property type="match status" value="1"/>
</dbReference>
<name>A0A0L6Z5T6_9CLOT</name>
<dbReference type="InterPro" id="IPR006037">
    <property type="entry name" value="RCK_C"/>
</dbReference>
<gene>
    <name evidence="9" type="primary">trkA_3</name>
    <name evidence="9" type="ORF">CLHOM_30540</name>
</gene>
<dbReference type="GO" id="GO:0015079">
    <property type="term" value="F:potassium ion transmembrane transporter activity"/>
    <property type="evidence" value="ECO:0007669"/>
    <property type="project" value="InterPro"/>
</dbReference>
<dbReference type="Gene3D" id="3.30.70.1450">
    <property type="entry name" value="Regulator of K+ conductance, C-terminal domain"/>
    <property type="match status" value="1"/>
</dbReference>
<dbReference type="InterPro" id="IPR050721">
    <property type="entry name" value="Trk_Ktr_HKT_K-transport"/>
</dbReference>
<proteinExistence type="predicted"/>
<feature type="domain" description="RCK C-terminal" evidence="8">
    <location>
        <begin position="137"/>
        <end position="218"/>
    </location>
</feature>
<evidence type="ECO:0000259" key="7">
    <source>
        <dbReference type="PROSITE" id="PS51201"/>
    </source>
</evidence>
<reference evidence="10" key="1">
    <citation type="submission" date="2015-08" db="EMBL/GenBank/DDBJ databases">
        <title>Genome sequence of the strict anaerobe Clostridium homopropionicum LuHBu1 (DSM 5847T).</title>
        <authorList>
            <person name="Poehlein A."/>
            <person name="Beck M."/>
            <person name="Schiel-Bengelsdorf B."/>
            <person name="Bengelsdorf F.R."/>
            <person name="Daniel R."/>
            <person name="Duerre P."/>
        </authorList>
    </citation>
    <scope>NUCLEOTIDE SEQUENCE [LARGE SCALE GENOMIC DNA]</scope>
    <source>
        <strain evidence="10">DSM 5847</strain>
    </source>
</reference>
<dbReference type="Pfam" id="PF02254">
    <property type="entry name" value="TrkA_N"/>
    <property type="match status" value="1"/>
</dbReference>
<keyword evidence="4" id="KW-0630">Potassium</keyword>
<dbReference type="SUPFAM" id="SSF51735">
    <property type="entry name" value="NAD(P)-binding Rossmann-fold domains"/>
    <property type="match status" value="1"/>
</dbReference>
<keyword evidence="5" id="KW-0520">NAD</keyword>
<evidence type="ECO:0000256" key="4">
    <source>
        <dbReference type="ARBA" id="ARBA00022958"/>
    </source>
</evidence>
<dbReference type="InterPro" id="IPR036721">
    <property type="entry name" value="RCK_C_sf"/>
</dbReference>
<dbReference type="Pfam" id="PF02080">
    <property type="entry name" value="TrkA_C"/>
    <property type="match status" value="1"/>
</dbReference>
<dbReference type="PROSITE" id="PS51202">
    <property type="entry name" value="RCK_C"/>
    <property type="match status" value="1"/>
</dbReference>
<dbReference type="RefSeq" id="WP_052222530.1">
    <property type="nucleotide sequence ID" value="NZ_LHUR01000042.1"/>
</dbReference>
<keyword evidence="6" id="KW-0406">Ion transport</keyword>
<dbReference type="PANTHER" id="PTHR43833">
    <property type="entry name" value="POTASSIUM CHANNEL PROTEIN 2-RELATED-RELATED"/>
    <property type="match status" value="1"/>
</dbReference>
<accession>A0A0L6Z5T6</accession>
<feature type="domain" description="RCK N-terminal" evidence="7">
    <location>
        <begin position="1"/>
        <end position="124"/>
    </location>
</feature>
<keyword evidence="2" id="KW-0813">Transport</keyword>
<dbReference type="STRING" id="36844.SAMN04488501_101427"/>
<dbReference type="EMBL" id="LHUR01000042">
    <property type="protein sequence ID" value="KOA18178.1"/>
    <property type="molecule type" value="Genomic_DNA"/>
</dbReference>
<protein>
    <recommendedName>
        <fullName evidence="1">Trk system potassium uptake protein TrkA</fullName>
    </recommendedName>
</protein>
<sequence length="219" mass="24162">MKAIIVGGGKVGYYLFKTLREKSYDVVLVERGKDQCDKISEELDGEIICGDGTDSEVLKDADIQRAEVVAAVTGKDEENLVICQMAKMNFGVNKTIARINNPKNRPIFKALGVDRTVCSTEVISNLIEGAIGSEEIRAVQTLDRGEILLLEVEITSKSPWSNKMIKDIEMPEECVIASIIRNDKVVYPRGYINILQGDKVLLVTSSEKKKLLEKSIIGG</sequence>